<proteinExistence type="predicted"/>
<evidence type="ECO:0000259" key="2">
    <source>
        <dbReference type="Pfam" id="PF18915"/>
    </source>
</evidence>
<evidence type="ECO:0000313" key="4">
    <source>
        <dbReference type="Proteomes" id="UP000228775"/>
    </source>
</evidence>
<evidence type="ECO:0000256" key="1">
    <source>
        <dbReference type="SAM" id="MobiDB-lite"/>
    </source>
</evidence>
<feature type="region of interest" description="Disordered" evidence="1">
    <location>
        <begin position="228"/>
        <end position="273"/>
    </location>
</feature>
<dbReference type="EMBL" id="PEVY01000044">
    <property type="protein sequence ID" value="PIU75200.1"/>
    <property type="molecule type" value="Genomic_DNA"/>
</dbReference>
<feature type="compositionally biased region" description="Polar residues" evidence="1">
    <location>
        <begin position="249"/>
        <end position="258"/>
    </location>
</feature>
<evidence type="ECO:0000313" key="3">
    <source>
        <dbReference type="EMBL" id="PIU75200.1"/>
    </source>
</evidence>
<comment type="caution">
    <text evidence="3">The sequence shown here is derived from an EMBL/GenBank/DDBJ whole genome shotgun (WGS) entry which is preliminary data.</text>
</comment>
<dbReference type="Pfam" id="PF18915">
    <property type="entry name" value="DUF5667"/>
    <property type="match status" value="1"/>
</dbReference>
<reference evidence="4" key="1">
    <citation type="submission" date="2017-09" db="EMBL/GenBank/DDBJ databases">
        <title>Depth-based differentiation of microbial function through sediment-hosted aquifers and enrichment of novel symbionts in the deep terrestrial subsurface.</title>
        <authorList>
            <person name="Probst A.J."/>
            <person name="Ladd B."/>
            <person name="Jarett J.K."/>
            <person name="Geller-Mcgrath D.E."/>
            <person name="Sieber C.M.K."/>
            <person name="Emerson J.B."/>
            <person name="Anantharaman K."/>
            <person name="Thomas B.C."/>
            <person name="Malmstrom R."/>
            <person name="Stieglmeier M."/>
            <person name="Klingl A."/>
            <person name="Woyke T."/>
            <person name="Ryan C.M."/>
            <person name="Banfield J.F."/>
        </authorList>
    </citation>
    <scope>NUCLEOTIDE SEQUENCE [LARGE SCALE GENOMIC DNA]</scope>
</reference>
<gene>
    <name evidence="3" type="ORF">COS76_02035</name>
</gene>
<dbReference type="InterPro" id="IPR043725">
    <property type="entry name" value="DUF5667"/>
</dbReference>
<feature type="domain" description="DUF5667" evidence="2">
    <location>
        <begin position="71"/>
        <end position="149"/>
    </location>
</feature>
<accession>A0A2M7AX35</accession>
<sequence length="273" mass="29760">MLKQFKSFKQIRPDHAWLRKTKDQLMADFFVDQKSSGIFGDGWAIKVGSLATAFILAVIGTTASVSFAQNSLPGDLLYPIKIAAEKVQFKLANNGSTKADLGVEFANRRLHEFSQIVNESSADELAKKEKDLAQVVGDFTKQVAAVSEQVNNLVVAEPSNALPLARQANLEAMKYENTLLDADKKISQTRTEAESPKKELKEAMASVQQIKADYLKVLAVLDDAQHNNLDKKNDSDQVAGDQDFPAVSQGDTGNLPSATTTITVSTTTNEILN</sequence>
<organism evidence="3 4">
    <name type="scientific">Candidatus Portnoybacteria bacterium CG06_land_8_20_14_3_00_39_12</name>
    <dbReference type="NCBI Taxonomy" id="1974809"/>
    <lineage>
        <taxon>Bacteria</taxon>
        <taxon>Candidatus Portnoyibacteriota</taxon>
    </lineage>
</organism>
<name>A0A2M7AX35_9BACT</name>
<protein>
    <recommendedName>
        <fullName evidence="2">DUF5667 domain-containing protein</fullName>
    </recommendedName>
</protein>
<dbReference type="AlphaFoldDB" id="A0A2M7AX35"/>
<dbReference type="Proteomes" id="UP000228775">
    <property type="component" value="Unassembled WGS sequence"/>
</dbReference>
<feature type="compositionally biased region" description="Low complexity" evidence="1">
    <location>
        <begin position="259"/>
        <end position="273"/>
    </location>
</feature>